<evidence type="ECO:0000313" key="1">
    <source>
        <dbReference type="EMBL" id="MFG3817189.1"/>
    </source>
</evidence>
<comment type="caution">
    <text evidence="1">The sequence shown here is derived from an EMBL/GenBank/DDBJ whole genome shotgun (WGS) entry which is preliminary data.</text>
</comment>
<name>A0ABW7C7P0_9CYAN</name>
<accession>A0ABW7C7P0</accession>
<evidence type="ECO:0000313" key="2">
    <source>
        <dbReference type="Proteomes" id="UP001604335"/>
    </source>
</evidence>
<dbReference type="Proteomes" id="UP001604335">
    <property type="component" value="Unassembled WGS sequence"/>
</dbReference>
<dbReference type="EMBL" id="JAZAQF010000029">
    <property type="protein sequence ID" value="MFG3817189.1"/>
    <property type="molecule type" value="Genomic_DNA"/>
</dbReference>
<protein>
    <submittedName>
        <fullName evidence="1">Uncharacterized protein</fullName>
    </submittedName>
</protein>
<keyword evidence="2" id="KW-1185">Reference proteome</keyword>
<proteinExistence type="predicted"/>
<reference evidence="2" key="1">
    <citation type="journal article" date="2024" name="Algal Res.">
        <title>Biochemical, toxicological and genomic investigation of a high-biomass producing Limnothrix strain isolated from Italian shallow drinking water reservoir.</title>
        <authorList>
            <person name="Simonazzi M."/>
            <person name="Shishido T.K."/>
            <person name="Delbaje E."/>
            <person name="Wahlsten M."/>
            <person name="Fewer D.P."/>
            <person name="Sivonen K."/>
            <person name="Pezzolesi L."/>
            <person name="Pistocchi R."/>
        </authorList>
    </citation>
    <scope>NUCLEOTIDE SEQUENCE [LARGE SCALE GENOMIC DNA]</scope>
    <source>
        <strain evidence="2">LRLZ20PSL1</strain>
    </source>
</reference>
<gene>
    <name evidence="1" type="ORF">VPK24_06030</name>
</gene>
<organism evidence="1 2">
    <name type="scientific">Limnothrix redekei LRLZ20PSL1</name>
    <dbReference type="NCBI Taxonomy" id="3112953"/>
    <lineage>
        <taxon>Bacteria</taxon>
        <taxon>Bacillati</taxon>
        <taxon>Cyanobacteriota</taxon>
        <taxon>Cyanophyceae</taxon>
        <taxon>Pseudanabaenales</taxon>
        <taxon>Pseudanabaenaceae</taxon>
        <taxon>Limnothrix</taxon>
    </lineage>
</organism>
<sequence length="78" mass="8670">MNNGKDSRPLSTIALRIDCPIWVVDWCDVDFPIGLGRSRGRSPVAEMGLVGWSQSIKFCKLFSSLATSQSHSHEPSHR</sequence>